<reference evidence="6 7" key="1">
    <citation type="submission" date="2018-08" db="EMBL/GenBank/DDBJ databases">
        <title>A genome reference for cultivated species of the human gut microbiota.</title>
        <authorList>
            <person name="Zou Y."/>
            <person name="Xue W."/>
            <person name="Luo G."/>
        </authorList>
    </citation>
    <scope>NUCLEOTIDE SEQUENCE [LARGE SCALE GENOMIC DNA]</scope>
    <source>
        <strain evidence="6 7">AM23-23</strain>
    </source>
</reference>
<dbReference type="Proteomes" id="UP000283485">
    <property type="component" value="Unassembled WGS sequence"/>
</dbReference>
<dbReference type="InterPro" id="IPR000182">
    <property type="entry name" value="GNAT_dom"/>
</dbReference>
<dbReference type="CDD" id="cd03357">
    <property type="entry name" value="LbH_MAT_GAT"/>
    <property type="match status" value="1"/>
</dbReference>
<dbReference type="Pfam" id="PF00583">
    <property type="entry name" value="Acetyltransf_1"/>
    <property type="match status" value="1"/>
</dbReference>
<comment type="similarity">
    <text evidence="1">Belongs to the transferase hexapeptide repeat family.</text>
</comment>
<evidence type="ECO:0000256" key="2">
    <source>
        <dbReference type="ARBA" id="ARBA00022679"/>
    </source>
</evidence>
<sequence length="515" mass="58850">MDSVVDYIIRPLYPEEIHLLRDFLYEAIFIPEGVEPLPRDVVDLPELKLYIQDFGKKQDDCCLVVEYDGKVVGAVWTRIMNDYGHVDDETPSLSISLYKEYRNKGMGRQLMKEMMKLLESKGYHHVSLSVQKANYAVRMYLKLGFTIMKETEEEFIMVRDITKEASNYQRFLSGEYCNRLDSEVLNMIIQTRELLSMLDNITLSEEERTALFVRMLGKVGQHSSIGRNFTCQCGKHIFIGEKTIINDNCTLMDENYIYIGSKVLIAPHVQFYTATHPVCFEERFVEDWNENSGELFFRTKALPITVEDEVWIGGGSIVLAGVTIGRGSVIGAGSVVTKSIPAHCVAVGNPCKVIKWLKPNYNIRPLEEKDILEMQHLFRSTVLNVNLRDYTKEEVVDWASCGDDVSHWKDLLSQNYYIGAFDEQGKMAGFSSMNKEGYLHSMFVHKDMQGRGVATLLLSEVEKMGKAYGVDEITSEVSLTAKPFFEQKGYKVVKSQKCRANQLELTNFVMCKQIL</sequence>
<dbReference type="InterPro" id="IPR018357">
    <property type="entry name" value="Hexapep_transf_CS"/>
</dbReference>
<dbReference type="InterPro" id="IPR016181">
    <property type="entry name" value="Acyl_CoA_acyltransferase"/>
</dbReference>
<dbReference type="InterPro" id="IPR001451">
    <property type="entry name" value="Hexapep"/>
</dbReference>
<feature type="domain" description="N-acetyltransferase" evidence="5">
    <location>
        <begin position="361"/>
        <end position="515"/>
    </location>
</feature>
<keyword evidence="4" id="KW-0012">Acyltransferase</keyword>
<dbReference type="CDD" id="cd04301">
    <property type="entry name" value="NAT_SF"/>
    <property type="match status" value="2"/>
</dbReference>
<keyword evidence="2 6" id="KW-0808">Transferase</keyword>
<dbReference type="PANTHER" id="PTHR23416:SF23">
    <property type="entry name" value="ACETYLTRANSFERASE C18B11.09C-RELATED"/>
    <property type="match status" value="1"/>
</dbReference>
<dbReference type="Gene3D" id="2.160.10.10">
    <property type="entry name" value="Hexapeptide repeat proteins"/>
    <property type="match status" value="1"/>
</dbReference>
<dbReference type="SUPFAM" id="SSF51161">
    <property type="entry name" value="Trimeric LpxA-like enzymes"/>
    <property type="match status" value="1"/>
</dbReference>
<gene>
    <name evidence="6" type="ORF">DW653_12950</name>
</gene>
<dbReference type="PROSITE" id="PS51186">
    <property type="entry name" value="GNAT"/>
    <property type="match status" value="2"/>
</dbReference>
<dbReference type="SUPFAM" id="SSF55729">
    <property type="entry name" value="Acyl-CoA N-acyltransferases (Nat)"/>
    <property type="match status" value="2"/>
</dbReference>
<dbReference type="GO" id="GO:0008374">
    <property type="term" value="F:O-acyltransferase activity"/>
    <property type="evidence" value="ECO:0007669"/>
    <property type="project" value="TreeGrafter"/>
</dbReference>
<dbReference type="Gene3D" id="3.40.630.30">
    <property type="match status" value="2"/>
</dbReference>
<dbReference type="InterPro" id="IPR051159">
    <property type="entry name" value="Hexapeptide_acetyltransf"/>
</dbReference>
<dbReference type="EMBL" id="QRHQ01000029">
    <property type="protein sequence ID" value="RHF88223.1"/>
    <property type="molecule type" value="Genomic_DNA"/>
</dbReference>
<evidence type="ECO:0000256" key="3">
    <source>
        <dbReference type="ARBA" id="ARBA00022737"/>
    </source>
</evidence>
<evidence type="ECO:0000256" key="4">
    <source>
        <dbReference type="ARBA" id="ARBA00023315"/>
    </source>
</evidence>
<protein>
    <submittedName>
        <fullName evidence="6">GNAT family N-acetyltransferase</fullName>
    </submittedName>
</protein>
<evidence type="ECO:0000259" key="5">
    <source>
        <dbReference type="PROSITE" id="PS51186"/>
    </source>
</evidence>
<accession>A0A414R5B9</accession>
<dbReference type="PROSITE" id="PS00101">
    <property type="entry name" value="HEXAPEP_TRANSFERASES"/>
    <property type="match status" value="1"/>
</dbReference>
<organism evidence="6 7">
    <name type="scientific">Phocaeicola plebeius</name>
    <dbReference type="NCBI Taxonomy" id="310297"/>
    <lineage>
        <taxon>Bacteria</taxon>
        <taxon>Pseudomonadati</taxon>
        <taxon>Bacteroidota</taxon>
        <taxon>Bacteroidia</taxon>
        <taxon>Bacteroidales</taxon>
        <taxon>Bacteroidaceae</taxon>
        <taxon>Phocaeicola</taxon>
    </lineage>
</organism>
<proteinExistence type="inferred from homology"/>
<evidence type="ECO:0000313" key="7">
    <source>
        <dbReference type="Proteomes" id="UP000283485"/>
    </source>
</evidence>
<name>A0A414R5B9_9BACT</name>
<comment type="caution">
    <text evidence="6">The sequence shown here is derived from an EMBL/GenBank/DDBJ whole genome shotgun (WGS) entry which is preliminary data.</text>
</comment>
<dbReference type="AlphaFoldDB" id="A0A414R5B9"/>
<keyword evidence="3" id="KW-0677">Repeat</keyword>
<evidence type="ECO:0000256" key="1">
    <source>
        <dbReference type="ARBA" id="ARBA00007274"/>
    </source>
</evidence>
<dbReference type="PANTHER" id="PTHR23416">
    <property type="entry name" value="SIALIC ACID SYNTHASE-RELATED"/>
    <property type="match status" value="1"/>
</dbReference>
<evidence type="ECO:0000313" key="6">
    <source>
        <dbReference type="EMBL" id="RHF88223.1"/>
    </source>
</evidence>
<dbReference type="Pfam" id="PF13673">
    <property type="entry name" value="Acetyltransf_10"/>
    <property type="match status" value="1"/>
</dbReference>
<dbReference type="InterPro" id="IPR011004">
    <property type="entry name" value="Trimer_LpxA-like_sf"/>
</dbReference>
<feature type="domain" description="N-acetyltransferase" evidence="5">
    <location>
        <begin position="7"/>
        <end position="162"/>
    </location>
</feature>
<dbReference type="Pfam" id="PF00132">
    <property type="entry name" value="Hexapep"/>
    <property type="match status" value="1"/>
</dbReference>
<dbReference type="GO" id="GO:0005829">
    <property type="term" value="C:cytosol"/>
    <property type="evidence" value="ECO:0007669"/>
    <property type="project" value="TreeGrafter"/>
</dbReference>